<keyword evidence="7" id="KW-1185">Reference proteome</keyword>
<feature type="short sequence motif" description="GXSXG" evidence="3">
    <location>
        <begin position="1074"/>
        <end position="1078"/>
    </location>
</feature>
<dbReference type="PROSITE" id="PS51635">
    <property type="entry name" value="PNPLA"/>
    <property type="match status" value="1"/>
</dbReference>
<comment type="similarity">
    <text evidence="1">Belongs to the patatin family.</text>
</comment>
<feature type="compositionally biased region" description="Basic and acidic residues" evidence="4">
    <location>
        <begin position="116"/>
        <end position="125"/>
    </location>
</feature>
<evidence type="ECO:0000256" key="2">
    <source>
        <dbReference type="ARBA" id="ARBA00023098"/>
    </source>
</evidence>
<dbReference type="InterPro" id="IPR002641">
    <property type="entry name" value="PNPLA_dom"/>
</dbReference>
<feature type="active site" description="Proton acceptor" evidence="3">
    <location>
        <position position="1206"/>
    </location>
</feature>
<feature type="short sequence motif" description="DGA/G" evidence="3">
    <location>
        <begin position="1206"/>
        <end position="1208"/>
    </location>
</feature>
<dbReference type="CDD" id="cd07199">
    <property type="entry name" value="Pat17_PNPLA8_PNPLA9_like"/>
    <property type="match status" value="1"/>
</dbReference>
<dbReference type="InterPro" id="IPR011990">
    <property type="entry name" value="TPR-like_helical_dom_sf"/>
</dbReference>
<feature type="region of interest" description="Disordered" evidence="4">
    <location>
        <begin position="106"/>
        <end position="125"/>
    </location>
</feature>
<dbReference type="EMBL" id="CAJVQB010001293">
    <property type="protein sequence ID" value="CAG8529626.1"/>
    <property type="molecule type" value="Genomic_DNA"/>
</dbReference>
<dbReference type="SUPFAM" id="SSF52151">
    <property type="entry name" value="FabD/lysophospholipase-like"/>
    <property type="match status" value="1"/>
</dbReference>
<dbReference type="Proteomes" id="UP000789901">
    <property type="component" value="Unassembled WGS sequence"/>
</dbReference>
<comment type="caution">
    <text evidence="3">Lacks conserved residue(s) required for the propagation of feature annotation.</text>
</comment>
<dbReference type="SUPFAM" id="SSF48452">
    <property type="entry name" value="TPR-like"/>
    <property type="match status" value="1"/>
</dbReference>
<dbReference type="PANTHER" id="PTHR32176">
    <property type="entry name" value="XYLOSE ISOMERASE"/>
    <property type="match status" value="1"/>
</dbReference>
<protein>
    <submittedName>
        <fullName evidence="6">11949_t:CDS:1</fullName>
    </submittedName>
</protein>
<comment type="caution">
    <text evidence="6">The sequence shown here is derived from an EMBL/GenBank/DDBJ whole genome shotgun (WGS) entry which is preliminary data.</text>
</comment>
<evidence type="ECO:0000313" key="6">
    <source>
        <dbReference type="EMBL" id="CAG8529626.1"/>
    </source>
</evidence>
<evidence type="ECO:0000256" key="1">
    <source>
        <dbReference type="ARBA" id="ARBA00010240"/>
    </source>
</evidence>
<dbReference type="PANTHER" id="PTHR32176:SF92">
    <property type="entry name" value="XYLOSE ISOMERASE"/>
    <property type="match status" value="1"/>
</dbReference>
<evidence type="ECO:0000256" key="3">
    <source>
        <dbReference type="PROSITE-ProRule" id="PRU01161"/>
    </source>
</evidence>
<dbReference type="Gene3D" id="3.40.1090.10">
    <property type="entry name" value="Cytosolic phospholipase A2 catalytic domain"/>
    <property type="match status" value="1"/>
</dbReference>
<keyword evidence="2 3" id="KW-0443">Lipid metabolism</keyword>
<feature type="domain" description="PNPLA" evidence="5">
    <location>
        <begin position="1038"/>
        <end position="1219"/>
    </location>
</feature>
<proteinExistence type="inferred from homology"/>
<evidence type="ECO:0000256" key="4">
    <source>
        <dbReference type="SAM" id="MobiDB-lite"/>
    </source>
</evidence>
<name>A0ABM8W5E0_GIGMA</name>
<dbReference type="Pfam" id="PF01734">
    <property type="entry name" value="Patatin"/>
    <property type="match status" value="1"/>
</dbReference>
<evidence type="ECO:0000259" key="5">
    <source>
        <dbReference type="PROSITE" id="PS51635"/>
    </source>
</evidence>
<reference evidence="6 7" key="1">
    <citation type="submission" date="2021-06" db="EMBL/GenBank/DDBJ databases">
        <authorList>
            <person name="Kallberg Y."/>
            <person name="Tangrot J."/>
            <person name="Rosling A."/>
        </authorList>
    </citation>
    <scope>NUCLEOTIDE SEQUENCE [LARGE SCALE GENOMIC DNA]</scope>
    <source>
        <strain evidence="6 7">120-4 pot B 10/14</strain>
    </source>
</reference>
<gene>
    <name evidence="6" type="ORF">GMARGA_LOCUS3556</name>
</gene>
<keyword evidence="3" id="KW-0442">Lipid degradation</keyword>
<dbReference type="Gene3D" id="1.25.40.10">
    <property type="entry name" value="Tetratricopeptide repeat domain"/>
    <property type="match status" value="1"/>
</dbReference>
<keyword evidence="3" id="KW-0378">Hydrolase</keyword>
<evidence type="ECO:0000313" key="7">
    <source>
        <dbReference type="Proteomes" id="UP000789901"/>
    </source>
</evidence>
<accession>A0ABM8W5E0</accession>
<sequence>MDSQIKIFFSEIEKLIEFQLCNGIQIQEQEIKLKFVEGKALIDKLEEEDEEQYGFYKYRYHSTYASYLKAIDKIDEAAKQEKLLEKYKKFRPEKVDIDENQSIQFINAESDNQSSDSDKSQLEKSAREKLMKAQDIFGEAVVEPIRKAFETLHDTPKTFESYQKLVNCENSLCESLNVLIDEELIVLDQLNNEDDGQSNQSEIKQKMEKVRDRLIVLKDLKEFANNHVSQTVYSKRLDFIHNTLNSPNKKASLFSNILFMEGEINKRYRELASCFHPDRTKHSNTPNGLHSNDQYLGIELFRIILKIKEALLTDLEETSKSQGVLNFHEKNANKNFNIANDYRNTYKNNGNKLKILKSEDIKEIPSRELKRLSVSYGLLAHKEYRAACKVADAARELKKQIKLRGNMALCLYISDHFLESQLYALSAIRLICQHSQYISQEDLVEAKKIFDKVKGTSQFNTNIKLKDNLGNSQALVKVVNEGMSFLEKNAIQKSIDNDLRKLSTELMFKPDRQIVSYQTYQEETLRSNELSIGYKIVGAISLAAATVGTGAIVGASILIAPIVSFLWIAPLSLVYSLTFTQGRTLLSEPEIRQNLNKIIKDALDAYDEGNYQRFFDLLCGEYKKDASLLKLKDTNVIDPEYIIDSLLRHGFRSDGIAYLLNLIGEVLSCNKIKISDRDISSVELRVKGYTAFRGALNEKLVKEAEVLDSRVHELRKKNLKSLANSVFHIIKDFLLLRSHSEIAKGYINDAQKMPFQSRLEEMRNIARLNIAIFDILDTEEEAIARIRKKIKEIRYSISNYYQFTGSAESRLEVLEDFLWIMNGEELESPEIPSTYSMMSAEKQPNQENDRKYDKKYMDYLKDKLQTVSDNNERIYLHTKLADHFVKLAEDDKDNLLSSLRHWHHAKEHYEKVREMDPNNLSATLSFVKCLLNLSQYKRLRKLLDMNSDLASSAKYWRLCSIASCKEIKYDKAMECIIEALKLNPQNILIMKQKRLLDRLKEYTVESRVNYHKKKIYDAGNSIKTLHRYNNDNSVYRILSIDGGGVRSILPALWLSELEYRVRRPISQLFKMVAGTSTGGFIGAALSMPEKPELLSSTPLFSATDLLEFYQSKATSIFTSKSWNLFAATKYTDEGRSSIFNDYFGKTRLNQALTDLVIPAVNKDTMQSHLFTCYNSNHTLYDILMATTASPNFFPSYKIGNKGTFVDGGVNINNPASAAYSEVFERGETRNITMLSLGTGNYIPDPLHPEMFCGKLFWSKNLYYNEYNVDNSMCSILGNRYQRWQVLLDKPVELDECNSISHLLELGHQYIEELDASDENSLNVLVESFESG</sequence>
<dbReference type="InterPro" id="IPR016035">
    <property type="entry name" value="Acyl_Trfase/lysoPLipase"/>
</dbReference>
<feature type="active site" description="Nucleophile" evidence="3">
    <location>
        <position position="1076"/>
    </location>
</feature>
<organism evidence="6 7">
    <name type="scientific">Gigaspora margarita</name>
    <dbReference type="NCBI Taxonomy" id="4874"/>
    <lineage>
        <taxon>Eukaryota</taxon>
        <taxon>Fungi</taxon>
        <taxon>Fungi incertae sedis</taxon>
        <taxon>Mucoromycota</taxon>
        <taxon>Glomeromycotina</taxon>
        <taxon>Glomeromycetes</taxon>
        <taxon>Diversisporales</taxon>
        <taxon>Gigasporaceae</taxon>
        <taxon>Gigaspora</taxon>
    </lineage>
</organism>